<dbReference type="GO" id="GO:0005948">
    <property type="term" value="C:acetolactate synthase complex"/>
    <property type="evidence" value="ECO:0007669"/>
    <property type="project" value="UniProtKB-ARBA"/>
</dbReference>
<dbReference type="InterPro" id="IPR012000">
    <property type="entry name" value="Thiamin_PyroP_enz_cen_dom"/>
</dbReference>
<evidence type="ECO:0000256" key="14">
    <source>
        <dbReference type="RuleBase" id="RU003591"/>
    </source>
</evidence>
<feature type="domain" description="Thiamine pyrophosphate enzyme N-terminal TPP-binding" evidence="17">
    <location>
        <begin position="5"/>
        <end position="121"/>
    </location>
</feature>
<dbReference type="InterPro" id="IPR011766">
    <property type="entry name" value="TPP_enzyme_TPP-bd"/>
</dbReference>
<dbReference type="SUPFAM" id="SSF52467">
    <property type="entry name" value="DHS-like NAD/FAD-binding domain"/>
    <property type="match status" value="1"/>
</dbReference>
<keyword evidence="12 14" id="KW-0100">Branched-chain amino acid biosynthesis</keyword>
<organism evidence="18">
    <name type="scientific">Desulfobacca acetoxidans</name>
    <dbReference type="NCBI Taxonomy" id="60893"/>
    <lineage>
        <taxon>Bacteria</taxon>
        <taxon>Pseudomonadati</taxon>
        <taxon>Thermodesulfobacteriota</taxon>
        <taxon>Desulfobaccia</taxon>
        <taxon>Desulfobaccales</taxon>
        <taxon>Desulfobaccaceae</taxon>
        <taxon>Desulfobacca</taxon>
    </lineage>
</organism>
<dbReference type="Gene3D" id="3.40.50.970">
    <property type="match status" value="2"/>
</dbReference>
<gene>
    <name evidence="18" type="primary">ilvB</name>
    <name evidence="18" type="ORF">ENV62_02625</name>
</gene>
<dbReference type="PANTHER" id="PTHR18968">
    <property type="entry name" value="THIAMINE PYROPHOSPHATE ENZYMES"/>
    <property type="match status" value="1"/>
</dbReference>
<evidence type="ECO:0000256" key="11">
    <source>
        <dbReference type="ARBA" id="ARBA00023052"/>
    </source>
</evidence>
<dbReference type="Pfam" id="PF02776">
    <property type="entry name" value="TPP_enzyme_N"/>
    <property type="match status" value="1"/>
</dbReference>
<dbReference type="Pfam" id="PF00205">
    <property type="entry name" value="TPP_enzyme_M"/>
    <property type="match status" value="1"/>
</dbReference>
<dbReference type="InterPro" id="IPR039368">
    <property type="entry name" value="AHAS_TPP"/>
</dbReference>
<evidence type="ECO:0000313" key="18">
    <source>
        <dbReference type="EMBL" id="HGB14121.1"/>
    </source>
</evidence>
<evidence type="ECO:0000256" key="5">
    <source>
        <dbReference type="ARBA" id="ARBA00022605"/>
    </source>
</evidence>
<dbReference type="FunFam" id="3.40.50.970:FF:000007">
    <property type="entry name" value="Acetolactate synthase"/>
    <property type="match status" value="1"/>
</dbReference>
<comment type="similarity">
    <text evidence="3 14">Belongs to the TPP enzyme family.</text>
</comment>
<dbReference type="SUPFAM" id="SSF52518">
    <property type="entry name" value="Thiamin diphosphate-binding fold (THDP-binding)"/>
    <property type="match status" value="2"/>
</dbReference>
<keyword evidence="11 14" id="KW-0786">Thiamine pyrophosphate</keyword>
<name>A0A7C3SI46_9BACT</name>
<reference evidence="18" key="1">
    <citation type="journal article" date="2020" name="mSystems">
        <title>Genome- and Community-Level Interaction Insights into Carbon Utilization and Element Cycling Functions of Hydrothermarchaeota in Hydrothermal Sediment.</title>
        <authorList>
            <person name="Zhou Z."/>
            <person name="Liu Y."/>
            <person name="Xu W."/>
            <person name="Pan J."/>
            <person name="Luo Z.H."/>
            <person name="Li M."/>
        </authorList>
    </citation>
    <scope>NUCLEOTIDE SEQUENCE [LARGE SCALE GENOMIC DNA]</scope>
    <source>
        <strain evidence="18">SpSt-776</strain>
    </source>
</reference>
<evidence type="ECO:0000256" key="9">
    <source>
        <dbReference type="ARBA" id="ARBA00022827"/>
    </source>
</evidence>
<dbReference type="InterPro" id="IPR029061">
    <property type="entry name" value="THDP-binding"/>
</dbReference>
<keyword evidence="8 14" id="KW-0479">Metal-binding</keyword>
<dbReference type="GO" id="GO:0050660">
    <property type="term" value="F:flavin adenine dinucleotide binding"/>
    <property type="evidence" value="ECO:0007669"/>
    <property type="project" value="InterPro"/>
</dbReference>
<dbReference type="CDD" id="cd02015">
    <property type="entry name" value="TPP_AHAS"/>
    <property type="match status" value="1"/>
</dbReference>
<dbReference type="EC" id="2.2.1.6" evidence="4 14"/>
<dbReference type="FunFam" id="3.40.50.1220:FF:000008">
    <property type="entry name" value="Acetolactate synthase"/>
    <property type="match status" value="1"/>
</dbReference>
<dbReference type="PANTHER" id="PTHR18968:SF13">
    <property type="entry name" value="ACETOLACTATE SYNTHASE CATALYTIC SUBUNIT, MITOCHONDRIAL"/>
    <property type="match status" value="1"/>
</dbReference>
<protein>
    <recommendedName>
        <fullName evidence="4 14">Acetolactate synthase</fullName>
        <ecNumber evidence="4 14">2.2.1.6</ecNumber>
    </recommendedName>
</protein>
<dbReference type="Pfam" id="PF02775">
    <property type="entry name" value="TPP_enzyme_C"/>
    <property type="match status" value="1"/>
</dbReference>
<dbReference type="EMBL" id="DTHB01000021">
    <property type="protein sequence ID" value="HGB14121.1"/>
    <property type="molecule type" value="Genomic_DNA"/>
</dbReference>
<evidence type="ECO:0000256" key="12">
    <source>
        <dbReference type="ARBA" id="ARBA00023304"/>
    </source>
</evidence>
<comment type="pathway">
    <text evidence="2 14">Amino-acid biosynthesis; L-valine biosynthesis; L-valine from pyruvate: step 1/4.</text>
</comment>
<evidence type="ECO:0000256" key="2">
    <source>
        <dbReference type="ARBA" id="ARBA00005025"/>
    </source>
</evidence>
<dbReference type="InterPro" id="IPR012001">
    <property type="entry name" value="Thiamin_PyroP_enz_TPP-bd_dom"/>
</dbReference>
<dbReference type="AlphaFoldDB" id="A0A7C3SI46"/>
<evidence type="ECO:0000256" key="7">
    <source>
        <dbReference type="ARBA" id="ARBA00022679"/>
    </source>
</evidence>
<comment type="cofactor">
    <cofactor evidence="14">
        <name>Mg(2+)</name>
        <dbReference type="ChEBI" id="CHEBI:18420"/>
    </cofactor>
    <text evidence="14">Binds 1 Mg(2+) ion per subunit.</text>
</comment>
<dbReference type="Gene3D" id="3.40.50.1220">
    <property type="entry name" value="TPP-binding domain"/>
    <property type="match status" value="1"/>
</dbReference>
<evidence type="ECO:0000256" key="10">
    <source>
        <dbReference type="ARBA" id="ARBA00022842"/>
    </source>
</evidence>
<dbReference type="UniPathway" id="UPA00047">
    <property type="reaction ID" value="UER00055"/>
</dbReference>
<comment type="pathway">
    <text evidence="1 14">Amino-acid biosynthesis; L-isoleucine biosynthesis; L-isoleucine from 2-oxobutanoate: step 1/4.</text>
</comment>
<evidence type="ECO:0000259" key="16">
    <source>
        <dbReference type="Pfam" id="PF02775"/>
    </source>
</evidence>
<dbReference type="GO" id="GO:0009099">
    <property type="term" value="P:L-valine biosynthetic process"/>
    <property type="evidence" value="ECO:0007669"/>
    <property type="project" value="UniProtKB-UniPathway"/>
</dbReference>
<proteinExistence type="inferred from homology"/>
<dbReference type="GO" id="GO:0030976">
    <property type="term" value="F:thiamine pyrophosphate binding"/>
    <property type="evidence" value="ECO:0007669"/>
    <property type="project" value="UniProtKB-UniRule"/>
</dbReference>
<keyword evidence="6" id="KW-0285">Flavoprotein</keyword>
<comment type="cofactor">
    <cofactor evidence="14">
        <name>thiamine diphosphate</name>
        <dbReference type="ChEBI" id="CHEBI:58937"/>
    </cofactor>
    <text evidence="14">Binds 1 thiamine pyrophosphate per subunit.</text>
</comment>
<evidence type="ECO:0000256" key="8">
    <source>
        <dbReference type="ARBA" id="ARBA00022723"/>
    </source>
</evidence>
<dbReference type="PROSITE" id="PS00187">
    <property type="entry name" value="TPP_ENZYMES"/>
    <property type="match status" value="1"/>
</dbReference>
<comment type="catalytic activity">
    <reaction evidence="13 14">
        <text>2 pyruvate + H(+) = (2S)-2-acetolactate + CO2</text>
        <dbReference type="Rhea" id="RHEA:25249"/>
        <dbReference type="ChEBI" id="CHEBI:15361"/>
        <dbReference type="ChEBI" id="CHEBI:15378"/>
        <dbReference type="ChEBI" id="CHEBI:16526"/>
        <dbReference type="ChEBI" id="CHEBI:58476"/>
        <dbReference type="EC" id="2.2.1.6"/>
    </reaction>
</comment>
<dbReference type="CDD" id="cd07035">
    <property type="entry name" value="TPP_PYR_POX_like"/>
    <property type="match status" value="1"/>
</dbReference>
<dbReference type="InterPro" id="IPR012846">
    <property type="entry name" value="Acetolactate_synth_lsu"/>
</dbReference>
<feature type="domain" description="Thiamine pyrophosphate enzyme TPP-binding" evidence="16">
    <location>
        <begin position="395"/>
        <end position="541"/>
    </location>
</feature>
<evidence type="ECO:0000259" key="17">
    <source>
        <dbReference type="Pfam" id="PF02776"/>
    </source>
</evidence>
<evidence type="ECO:0000259" key="15">
    <source>
        <dbReference type="Pfam" id="PF00205"/>
    </source>
</evidence>
<keyword evidence="9" id="KW-0274">FAD</keyword>
<sequence>MSKQMTGAQIFWTCLEREGVKHVFGLPGGAVIDLYDELTRFPQIKHYLVRHEQAAVHAADGYARASGMPGVVLVTSGPGATNTVSGIASAYMDSIPIVVFTGQVPTALIGNDAFQEVDIVGITRPCTKHNYLVKRVEDLAHTIHEAFYIARSGRPGPVLVDLPKDVINGRCVPKFPETIKIKSYNPTYHANPRQVRRALNLILEAEQPVLYTGGGIILSDASEELIKFAETLQIPVTSTLMGLGGFPGDNPLWLGMLGMHGTYAANMAVANSDVLIAVGARFDDRVTGKVDEFAPRAKIIHIDIDPSSISKNVVVDIPLVGDCRDALMQLNELLAEQEPRDWAKVREAWLETIRNWQRKYPLTYNKSNPDVIKPQFVVEKLYELTNGEAYITTEVGQNQMWAAQFYKFKKPRRLMTSGGLGCMGYGFPAAMGVQVAKPDALVIDIAGDGSIQMNIQELITVVEHNLPVKIAILNNTFLGMVRQWQQLFYGRRYSQTSLAAAPDFVKLAEAYGAVGLRATKPEEVEPVIKEALNTPRPVVMDFRVDPEECVMPMVPGGKAMHEMILPA</sequence>
<dbReference type="GO" id="GO:0000287">
    <property type="term" value="F:magnesium ion binding"/>
    <property type="evidence" value="ECO:0007669"/>
    <property type="project" value="UniProtKB-UniRule"/>
</dbReference>
<evidence type="ECO:0000256" key="1">
    <source>
        <dbReference type="ARBA" id="ARBA00004974"/>
    </source>
</evidence>
<keyword evidence="10 14" id="KW-0460">Magnesium</keyword>
<accession>A0A7C3SI46</accession>
<dbReference type="NCBIfam" id="TIGR00118">
    <property type="entry name" value="acolac_lg"/>
    <property type="match status" value="1"/>
</dbReference>
<evidence type="ECO:0000256" key="4">
    <source>
        <dbReference type="ARBA" id="ARBA00013145"/>
    </source>
</evidence>
<evidence type="ECO:0000256" key="6">
    <source>
        <dbReference type="ARBA" id="ARBA00022630"/>
    </source>
</evidence>
<dbReference type="UniPathway" id="UPA00049">
    <property type="reaction ID" value="UER00059"/>
</dbReference>
<dbReference type="InterPro" id="IPR029035">
    <property type="entry name" value="DHS-like_NAD/FAD-binding_dom"/>
</dbReference>
<dbReference type="InterPro" id="IPR000399">
    <property type="entry name" value="TPP-bd_CS"/>
</dbReference>
<comment type="caution">
    <text evidence="18">The sequence shown here is derived from an EMBL/GenBank/DDBJ whole genome shotgun (WGS) entry which is preliminary data.</text>
</comment>
<dbReference type="InterPro" id="IPR045229">
    <property type="entry name" value="TPP_enz"/>
</dbReference>
<dbReference type="FunFam" id="3.40.50.970:FF:000016">
    <property type="entry name" value="Acetolactate synthase"/>
    <property type="match status" value="1"/>
</dbReference>
<feature type="domain" description="Thiamine pyrophosphate enzyme central" evidence="15">
    <location>
        <begin position="195"/>
        <end position="330"/>
    </location>
</feature>
<evidence type="ECO:0000256" key="13">
    <source>
        <dbReference type="ARBA" id="ARBA00048670"/>
    </source>
</evidence>
<keyword evidence="7 14" id="KW-0808">Transferase</keyword>
<dbReference type="GO" id="GO:0009097">
    <property type="term" value="P:isoleucine biosynthetic process"/>
    <property type="evidence" value="ECO:0007669"/>
    <property type="project" value="UniProtKB-UniPathway"/>
</dbReference>
<evidence type="ECO:0000256" key="3">
    <source>
        <dbReference type="ARBA" id="ARBA00007812"/>
    </source>
</evidence>
<keyword evidence="5 14" id="KW-0028">Amino-acid biosynthesis</keyword>
<dbReference type="GO" id="GO:0003984">
    <property type="term" value="F:acetolactate synthase activity"/>
    <property type="evidence" value="ECO:0007669"/>
    <property type="project" value="UniProtKB-EC"/>
</dbReference>